<keyword evidence="12" id="KW-1185">Reference proteome</keyword>
<comment type="subcellular location">
    <subcellularLocation>
        <location evidence="1">Nucleus</location>
    </subcellularLocation>
</comment>
<evidence type="ECO:0000256" key="6">
    <source>
        <dbReference type="ARBA" id="ARBA00023163"/>
    </source>
</evidence>
<dbReference type="GO" id="GO:0005634">
    <property type="term" value="C:nucleus"/>
    <property type="evidence" value="ECO:0007669"/>
    <property type="project" value="UniProtKB-SubCell"/>
</dbReference>
<dbReference type="GO" id="GO:0006357">
    <property type="term" value="P:regulation of transcription by RNA polymerase II"/>
    <property type="evidence" value="ECO:0007669"/>
    <property type="project" value="TreeGrafter"/>
</dbReference>
<evidence type="ECO:0000256" key="4">
    <source>
        <dbReference type="ARBA" id="ARBA00023016"/>
    </source>
</evidence>
<evidence type="ECO:0000256" key="2">
    <source>
        <dbReference type="ARBA" id="ARBA00022553"/>
    </source>
</evidence>
<dbReference type="InterPro" id="IPR036388">
    <property type="entry name" value="WH-like_DNA-bd_sf"/>
</dbReference>
<keyword evidence="4" id="KW-0346">Stress response</keyword>
<evidence type="ECO:0000256" key="9">
    <source>
        <dbReference type="SAM" id="MobiDB-lite"/>
    </source>
</evidence>
<dbReference type="PANTHER" id="PTHR10015">
    <property type="entry name" value="HEAT SHOCK TRANSCRIPTION FACTOR"/>
    <property type="match status" value="1"/>
</dbReference>
<evidence type="ECO:0000313" key="12">
    <source>
        <dbReference type="Proteomes" id="UP000467841"/>
    </source>
</evidence>
<evidence type="ECO:0000259" key="10">
    <source>
        <dbReference type="PROSITE" id="PS00434"/>
    </source>
</evidence>
<dbReference type="PRINTS" id="PR00056">
    <property type="entry name" value="HSFDOMAIN"/>
</dbReference>
<dbReference type="Gene3D" id="1.10.10.10">
    <property type="entry name" value="Winged helix-like DNA-binding domain superfamily/Winged helix DNA-binding domain"/>
    <property type="match status" value="1"/>
</dbReference>
<dbReference type="OrthoDB" id="60033at2759"/>
<dbReference type="AlphaFoldDB" id="A0A6D2HJ96"/>
<feature type="region of interest" description="Disordered" evidence="9">
    <location>
        <begin position="42"/>
        <end position="61"/>
    </location>
</feature>
<proteinExistence type="inferred from homology"/>
<feature type="region of interest" description="Disordered" evidence="9">
    <location>
        <begin position="155"/>
        <end position="175"/>
    </location>
</feature>
<dbReference type="FunFam" id="1.10.10.10:FF:000057">
    <property type="entry name" value="Heat shock transcription factor 1"/>
    <property type="match status" value="1"/>
</dbReference>
<dbReference type="InterPro" id="IPR000232">
    <property type="entry name" value="HSF_DNA-bd"/>
</dbReference>
<keyword evidence="3" id="KW-0805">Transcription regulation</keyword>
<keyword evidence="7" id="KW-0539">Nucleus</keyword>
<evidence type="ECO:0000256" key="8">
    <source>
        <dbReference type="ARBA" id="ARBA00061350"/>
    </source>
</evidence>
<dbReference type="PROSITE" id="PS00434">
    <property type="entry name" value="HSF_DOMAIN"/>
    <property type="match status" value="1"/>
</dbReference>
<evidence type="ECO:0000313" key="11">
    <source>
        <dbReference type="EMBL" id="CAA7015379.1"/>
    </source>
</evidence>
<organism evidence="11 12">
    <name type="scientific">Microthlaspi erraticum</name>
    <dbReference type="NCBI Taxonomy" id="1685480"/>
    <lineage>
        <taxon>Eukaryota</taxon>
        <taxon>Viridiplantae</taxon>
        <taxon>Streptophyta</taxon>
        <taxon>Embryophyta</taxon>
        <taxon>Tracheophyta</taxon>
        <taxon>Spermatophyta</taxon>
        <taxon>Magnoliopsida</taxon>
        <taxon>eudicotyledons</taxon>
        <taxon>Gunneridae</taxon>
        <taxon>Pentapetalae</taxon>
        <taxon>rosids</taxon>
        <taxon>malvids</taxon>
        <taxon>Brassicales</taxon>
        <taxon>Brassicaceae</taxon>
        <taxon>Coluteocarpeae</taxon>
        <taxon>Microthlaspi</taxon>
    </lineage>
</organism>
<evidence type="ECO:0000256" key="3">
    <source>
        <dbReference type="ARBA" id="ARBA00023015"/>
    </source>
</evidence>
<dbReference type="InterPro" id="IPR036390">
    <property type="entry name" value="WH_DNA-bd_sf"/>
</dbReference>
<keyword evidence="2" id="KW-0597">Phosphoprotein</keyword>
<evidence type="ECO:0000256" key="7">
    <source>
        <dbReference type="ARBA" id="ARBA00023242"/>
    </source>
</evidence>
<dbReference type="SMART" id="SM00415">
    <property type="entry name" value="HSF"/>
    <property type="match status" value="1"/>
</dbReference>
<protein>
    <recommendedName>
        <fullName evidence="10">HSF-type DNA-binding domain-containing protein</fullName>
    </recommendedName>
</protein>
<dbReference type="GO" id="GO:0000978">
    <property type="term" value="F:RNA polymerase II cis-regulatory region sequence-specific DNA binding"/>
    <property type="evidence" value="ECO:0007669"/>
    <property type="project" value="TreeGrafter"/>
</dbReference>
<evidence type="ECO:0000256" key="5">
    <source>
        <dbReference type="ARBA" id="ARBA00023125"/>
    </source>
</evidence>
<dbReference type="GO" id="GO:0034605">
    <property type="term" value="P:cellular response to heat"/>
    <property type="evidence" value="ECO:0007669"/>
    <property type="project" value="TreeGrafter"/>
</dbReference>
<dbReference type="Pfam" id="PF00447">
    <property type="entry name" value="HSF_DNA-bind"/>
    <property type="match status" value="1"/>
</dbReference>
<gene>
    <name evidence="11" type="ORF">MERR_LOCUS2614</name>
</gene>
<keyword evidence="5" id="KW-0238">DNA-binding</keyword>
<dbReference type="PANTHER" id="PTHR10015:SF334">
    <property type="entry name" value="HEAT STRESS TRANSCRIPTION FACTOR A-6B"/>
    <property type="match status" value="1"/>
</dbReference>
<feature type="compositionally biased region" description="Polar residues" evidence="9">
    <location>
        <begin position="42"/>
        <end position="52"/>
    </location>
</feature>
<accession>A0A6D2HJ96</accession>
<comment type="similarity">
    <text evidence="8">Belongs to the HSF family. Class A subfamily.</text>
</comment>
<reference evidence="11" key="1">
    <citation type="submission" date="2020-01" db="EMBL/GenBank/DDBJ databases">
        <authorList>
            <person name="Mishra B."/>
        </authorList>
    </citation>
    <scope>NUCLEOTIDE SEQUENCE [LARGE SCALE GENOMIC DNA]</scope>
</reference>
<comment type="caution">
    <text evidence="11">The sequence shown here is derived from an EMBL/GenBank/DDBJ whole genome shotgun (WGS) entry which is preliminary data.</text>
</comment>
<dbReference type="SUPFAM" id="SSF46785">
    <property type="entry name" value="Winged helix' DNA-binding domain"/>
    <property type="match status" value="1"/>
</dbReference>
<evidence type="ECO:0000256" key="1">
    <source>
        <dbReference type="ARBA" id="ARBA00004123"/>
    </source>
</evidence>
<sequence>MDPSYRFIKEEFPLGFSDSPSPPSSYSSSYLYSSSMAATVSNDPTTTLSSPQPIEGLHESGPPPFLTKTYDLVEDSRTNHVVSWSQSNNSFIVWDPQGFSMTLLPRFFKHNNFSSFVRQLNTYGFRKVNPDRWEFANEGFLRGQKHLLKNIRRRKTTNNNQMQQPESSNSQQQSLDTSCIEVGRYGLDGEMDSLRRDKQVLMMELVKLRQQQQSTKMYLTLIEEKLKKTESKQQQMMSFLARAMQNPDFIQQLIEQKEKRREIEEAISKKRQRPIDQGKTNVVNVEDYDGGGTGQGSYGRYGNVDAGSSSAFVDMKQETYGDVSEFEMSELDRLAMHIQGLGDQSNRVGILEVEKRNEEEEQEGYQKKNETYGECFWEDLLNEGQNFDFEGDEENVDVLIEQLGYLGSSSH</sequence>
<feature type="compositionally biased region" description="Low complexity" evidence="9">
    <location>
        <begin position="157"/>
        <end position="174"/>
    </location>
</feature>
<feature type="domain" description="HSF-type DNA-binding" evidence="10">
    <location>
        <begin position="104"/>
        <end position="128"/>
    </location>
</feature>
<dbReference type="GO" id="GO:0003700">
    <property type="term" value="F:DNA-binding transcription factor activity"/>
    <property type="evidence" value="ECO:0007669"/>
    <property type="project" value="InterPro"/>
</dbReference>
<keyword evidence="6" id="KW-0804">Transcription</keyword>
<dbReference type="Proteomes" id="UP000467841">
    <property type="component" value="Unassembled WGS sequence"/>
</dbReference>
<dbReference type="EMBL" id="CACVBM020000166">
    <property type="protein sequence ID" value="CAA7015379.1"/>
    <property type="molecule type" value="Genomic_DNA"/>
</dbReference>
<name>A0A6D2HJ96_9BRAS</name>